<sequence>MTEKNNRPRKGGMREDYTGKIEKPKDNRQTGTPSKKKTAPPSKKKTVPPSQKAAAFKDEMSKIIQEAEQKRYDEKGSKTKKRDSIATRYLNFREILIIMAVLAACIILVHWIVLMLTTSEETEKEWYEGGTLHLASVQEWLAATYGNRVATAADFVKNSSDTKMNMALFTSRAVSLERCITDAAEKTNPTHTIVDLSSMCLIKLGF</sequence>
<feature type="compositionally biased region" description="Basic residues" evidence="1">
    <location>
        <begin position="34"/>
        <end position="46"/>
    </location>
</feature>
<keyword evidence="2" id="KW-0472">Membrane</keyword>
<organism evidence="3 4">
    <name type="scientific">candidate division CSSED10-310 bacterium</name>
    <dbReference type="NCBI Taxonomy" id="2855610"/>
    <lineage>
        <taxon>Bacteria</taxon>
        <taxon>Bacteria division CSSED10-310</taxon>
    </lineage>
</organism>
<name>A0ABV6YRV7_UNCC1</name>
<dbReference type="Proteomes" id="UP001594351">
    <property type="component" value="Unassembled WGS sequence"/>
</dbReference>
<feature type="transmembrane region" description="Helical" evidence="2">
    <location>
        <begin position="95"/>
        <end position="116"/>
    </location>
</feature>
<gene>
    <name evidence="3" type="ORF">ACFL27_01840</name>
</gene>
<keyword evidence="2" id="KW-0812">Transmembrane</keyword>
<evidence type="ECO:0000313" key="3">
    <source>
        <dbReference type="EMBL" id="MFC1848925.1"/>
    </source>
</evidence>
<keyword evidence="4" id="KW-1185">Reference proteome</keyword>
<keyword evidence="2" id="KW-1133">Transmembrane helix</keyword>
<proteinExistence type="predicted"/>
<evidence type="ECO:0000313" key="4">
    <source>
        <dbReference type="Proteomes" id="UP001594351"/>
    </source>
</evidence>
<dbReference type="EMBL" id="JBHPBY010000013">
    <property type="protein sequence ID" value="MFC1848925.1"/>
    <property type="molecule type" value="Genomic_DNA"/>
</dbReference>
<evidence type="ECO:0000256" key="1">
    <source>
        <dbReference type="SAM" id="MobiDB-lite"/>
    </source>
</evidence>
<protein>
    <submittedName>
        <fullName evidence="3">Uncharacterized protein</fullName>
    </submittedName>
</protein>
<reference evidence="3 4" key="1">
    <citation type="submission" date="2024-09" db="EMBL/GenBank/DDBJ databases">
        <title>Laminarin stimulates single cell rates of sulfate reduction while oxygen inhibits transcriptomic activity in coastal marine sediment.</title>
        <authorList>
            <person name="Lindsay M."/>
            <person name="Orcutt B."/>
            <person name="Emerson D."/>
            <person name="Stepanauskas R."/>
            <person name="D'Angelo T."/>
        </authorList>
    </citation>
    <scope>NUCLEOTIDE SEQUENCE [LARGE SCALE GENOMIC DNA]</scope>
    <source>
        <strain evidence="3">SAG AM-311-K15</strain>
    </source>
</reference>
<accession>A0ABV6YRV7</accession>
<feature type="region of interest" description="Disordered" evidence="1">
    <location>
        <begin position="1"/>
        <end position="57"/>
    </location>
</feature>
<feature type="compositionally biased region" description="Basic and acidic residues" evidence="1">
    <location>
        <begin position="1"/>
        <end position="28"/>
    </location>
</feature>
<evidence type="ECO:0000256" key="2">
    <source>
        <dbReference type="SAM" id="Phobius"/>
    </source>
</evidence>
<comment type="caution">
    <text evidence="3">The sequence shown here is derived from an EMBL/GenBank/DDBJ whole genome shotgun (WGS) entry which is preliminary data.</text>
</comment>